<dbReference type="AlphaFoldDB" id="A0A162TCE4"/>
<evidence type="ECO:0008006" key="3">
    <source>
        <dbReference type="Google" id="ProtNLM"/>
    </source>
</evidence>
<proteinExistence type="predicted"/>
<gene>
    <name evidence="1" type="ORF">PHYBLDRAFT_175529</name>
</gene>
<dbReference type="GeneID" id="28998423"/>
<name>A0A162TCE4_PHYB8</name>
<protein>
    <recommendedName>
        <fullName evidence="3">Homeodomain-like DNA binding domain-containing transcription factor</fullName>
    </recommendedName>
</protein>
<dbReference type="Proteomes" id="UP000077315">
    <property type="component" value="Unassembled WGS sequence"/>
</dbReference>
<dbReference type="RefSeq" id="XP_018284043.1">
    <property type="nucleotide sequence ID" value="XM_018437517.1"/>
</dbReference>
<sequence>MPKTEVGVEKYLDIVPDVKLTLVLYGDSAYMVSKCLYSPFKGISLSVLLGIVIKWYKFKVVDNRMLQINFASNDPVLIAENEGKKRWNTNERIDHTDNVEVINYLRDYILSQPTAAGVWPGLVVEKIKNNYKYIYRTMNMTPAQVTAKNRKTRSNSRRIEGNPDEKAYERLIEKDMMSDGESDSEVISPGYKQRTLRVARPSWRSDELNRLLGIIDKIMQTNDELQVTAMSKPRMIGRLTSIKDTPVPRNLSAKIPAWAIQNQ</sequence>
<dbReference type="InParanoid" id="A0A162TCE4"/>
<evidence type="ECO:0000313" key="1">
    <source>
        <dbReference type="EMBL" id="OAD66003.1"/>
    </source>
</evidence>
<dbReference type="EMBL" id="KV441006">
    <property type="protein sequence ID" value="OAD66003.1"/>
    <property type="molecule type" value="Genomic_DNA"/>
</dbReference>
<evidence type="ECO:0000313" key="2">
    <source>
        <dbReference type="Proteomes" id="UP000077315"/>
    </source>
</evidence>
<reference evidence="2" key="1">
    <citation type="submission" date="2015-06" db="EMBL/GenBank/DDBJ databases">
        <title>Expansion of signal transduction pathways in fungi by whole-genome duplication.</title>
        <authorList>
            <consortium name="DOE Joint Genome Institute"/>
            <person name="Corrochano L.M."/>
            <person name="Kuo A."/>
            <person name="Marcet-Houben M."/>
            <person name="Polaino S."/>
            <person name="Salamov A."/>
            <person name="Villalobos J.M."/>
            <person name="Alvarez M.I."/>
            <person name="Avalos J."/>
            <person name="Benito E.P."/>
            <person name="Benoit I."/>
            <person name="Burger G."/>
            <person name="Camino L.P."/>
            <person name="Canovas D."/>
            <person name="Cerda-Olmedo E."/>
            <person name="Cheng J.-F."/>
            <person name="Dominguez A."/>
            <person name="Elias M."/>
            <person name="Eslava A.P."/>
            <person name="Glaser F."/>
            <person name="Grimwood J."/>
            <person name="Gutierrez G."/>
            <person name="Heitman J."/>
            <person name="Henrissat B."/>
            <person name="Iturriaga E.A."/>
            <person name="Lang B.F."/>
            <person name="Lavin J.L."/>
            <person name="Lee S."/>
            <person name="Li W."/>
            <person name="Lindquist E."/>
            <person name="Lopez-Garcia S."/>
            <person name="Luque E.M."/>
            <person name="Marcos A.T."/>
            <person name="Martin J."/>
            <person name="McCluskey K."/>
            <person name="Medina H.R."/>
            <person name="Miralles-Duran A."/>
            <person name="Miyazaki A."/>
            <person name="Munoz-Torres E."/>
            <person name="Oguiza J.A."/>
            <person name="Ohm R."/>
            <person name="Olmedo M."/>
            <person name="Orejas M."/>
            <person name="Ortiz-Castellanos L."/>
            <person name="Pisabarro A.G."/>
            <person name="Rodriguez-Romero J."/>
            <person name="Ruiz-Herrera J."/>
            <person name="Ruiz-Vazquez R."/>
            <person name="Sanz C."/>
            <person name="Schackwitz W."/>
            <person name="Schmutz J."/>
            <person name="Shahriari M."/>
            <person name="Shelest E."/>
            <person name="Silva-Franco F."/>
            <person name="Soanes D."/>
            <person name="Syed K."/>
            <person name="Tagua V.G."/>
            <person name="Talbot N.J."/>
            <person name="Thon M."/>
            <person name="De vries R.P."/>
            <person name="Wiebenga A."/>
            <person name="Yadav J.S."/>
            <person name="Braun E.L."/>
            <person name="Baker S."/>
            <person name="Garre V."/>
            <person name="Horwitz B."/>
            <person name="Torres-Martinez S."/>
            <person name="Idnurm A."/>
            <person name="Herrera-Estrella A."/>
            <person name="Gabaldon T."/>
            <person name="Grigoriev I.V."/>
        </authorList>
    </citation>
    <scope>NUCLEOTIDE SEQUENCE [LARGE SCALE GENOMIC DNA]</scope>
    <source>
        <strain evidence="2">NRRL 1555(-)</strain>
    </source>
</reference>
<organism evidence="1 2">
    <name type="scientific">Phycomyces blakesleeanus (strain ATCC 8743b / DSM 1359 / FGSC 10004 / NBRC 33097 / NRRL 1555)</name>
    <dbReference type="NCBI Taxonomy" id="763407"/>
    <lineage>
        <taxon>Eukaryota</taxon>
        <taxon>Fungi</taxon>
        <taxon>Fungi incertae sedis</taxon>
        <taxon>Mucoromycota</taxon>
        <taxon>Mucoromycotina</taxon>
        <taxon>Mucoromycetes</taxon>
        <taxon>Mucorales</taxon>
        <taxon>Phycomycetaceae</taxon>
        <taxon>Phycomyces</taxon>
    </lineage>
</organism>
<keyword evidence="2" id="KW-1185">Reference proteome</keyword>
<dbReference type="VEuPathDB" id="FungiDB:PHYBLDRAFT_175529"/>
<accession>A0A162TCE4</accession>